<dbReference type="InterPro" id="IPR016186">
    <property type="entry name" value="C-type_lectin-like/link_sf"/>
</dbReference>
<accession>A0A8K0KP94</accession>
<dbReference type="EMBL" id="KZ309242">
    <property type="protein sequence ID" value="KAG8237908.1"/>
    <property type="molecule type" value="Genomic_DNA"/>
</dbReference>
<dbReference type="Gene3D" id="3.10.100.10">
    <property type="entry name" value="Mannose-Binding Protein A, subunit A"/>
    <property type="match status" value="1"/>
</dbReference>
<feature type="chain" id="PRO_5035446959" description="C-type lectin domain-containing protein" evidence="1">
    <location>
        <begin position="22"/>
        <end position="144"/>
    </location>
</feature>
<comment type="caution">
    <text evidence="3">The sequence shown here is derived from an EMBL/GenBank/DDBJ whole genome shotgun (WGS) entry which is preliminary data.</text>
</comment>
<evidence type="ECO:0000313" key="4">
    <source>
        <dbReference type="Proteomes" id="UP000792457"/>
    </source>
</evidence>
<dbReference type="Proteomes" id="UP000792457">
    <property type="component" value="Unassembled WGS sequence"/>
</dbReference>
<organism evidence="3 4">
    <name type="scientific">Ladona fulva</name>
    <name type="common">Scarce chaser dragonfly</name>
    <name type="synonym">Libellula fulva</name>
    <dbReference type="NCBI Taxonomy" id="123851"/>
    <lineage>
        <taxon>Eukaryota</taxon>
        <taxon>Metazoa</taxon>
        <taxon>Ecdysozoa</taxon>
        <taxon>Arthropoda</taxon>
        <taxon>Hexapoda</taxon>
        <taxon>Insecta</taxon>
        <taxon>Pterygota</taxon>
        <taxon>Palaeoptera</taxon>
        <taxon>Odonata</taxon>
        <taxon>Epiprocta</taxon>
        <taxon>Anisoptera</taxon>
        <taxon>Libelluloidea</taxon>
        <taxon>Libellulidae</taxon>
        <taxon>Ladona</taxon>
    </lineage>
</organism>
<keyword evidence="4" id="KW-1185">Reference proteome</keyword>
<feature type="signal peptide" evidence="1">
    <location>
        <begin position="1"/>
        <end position="21"/>
    </location>
</feature>
<feature type="domain" description="C-type lectin" evidence="2">
    <location>
        <begin position="29"/>
        <end position="134"/>
    </location>
</feature>
<sequence length="144" mass="17066">MKMKWLTFVLVLHLSSLPAAPQQELELQCPEHWVQFQSSCYRFIKSPLRARNDARKNCQAYDADLASVSNLEEHGFLVHQLLWRDPQHRRWYFSAQQQSAGYWVNDGDNSQLINMEVAFLPEQESSIRKDYLSYRREFLSLLET</sequence>
<dbReference type="OrthoDB" id="8123990at2759"/>
<evidence type="ECO:0000313" key="3">
    <source>
        <dbReference type="EMBL" id="KAG8237908.1"/>
    </source>
</evidence>
<dbReference type="SUPFAM" id="SSF56436">
    <property type="entry name" value="C-type lectin-like"/>
    <property type="match status" value="1"/>
</dbReference>
<proteinExistence type="predicted"/>
<protein>
    <recommendedName>
        <fullName evidence="2">C-type lectin domain-containing protein</fullName>
    </recommendedName>
</protein>
<reference evidence="3" key="2">
    <citation type="submission" date="2017-10" db="EMBL/GenBank/DDBJ databases">
        <title>Ladona fulva Genome sequencing and assembly.</title>
        <authorList>
            <person name="Murali S."/>
            <person name="Richards S."/>
            <person name="Bandaranaike D."/>
            <person name="Bellair M."/>
            <person name="Blankenburg K."/>
            <person name="Chao H."/>
            <person name="Dinh H."/>
            <person name="Doddapaneni H."/>
            <person name="Dugan-Rocha S."/>
            <person name="Elkadiri S."/>
            <person name="Gnanaolivu R."/>
            <person name="Hernandez B."/>
            <person name="Skinner E."/>
            <person name="Javaid M."/>
            <person name="Lee S."/>
            <person name="Li M."/>
            <person name="Ming W."/>
            <person name="Munidasa M."/>
            <person name="Muniz J."/>
            <person name="Nguyen L."/>
            <person name="Hughes D."/>
            <person name="Osuji N."/>
            <person name="Pu L.-L."/>
            <person name="Puazo M."/>
            <person name="Qu C."/>
            <person name="Quiroz J."/>
            <person name="Raj R."/>
            <person name="Weissenberger G."/>
            <person name="Xin Y."/>
            <person name="Zou X."/>
            <person name="Han Y."/>
            <person name="Worley K."/>
            <person name="Muzny D."/>
            <person name="Gibbs R."/>
        </authorList>
    </citation>
    <scope>NUCLEOTIDE SEQUENCE</scope>
    <source>
        <strain evidence="3">Sampled in the wild</strain>
    </source>
</reference>
<gene>
    <name evidence="3" type="ORF">J437_LFUL017780</name>
</gene>
<keyword evidence="1" id="KW-0732">Signal</keyword>
<dbReference type="AlphaFoldDB" id="A0A8K0KP94"/>
<name>A0A8K0KP94_LADFU</name>
<evidence type="ECO:0000259" key="2">
    <source>
        <dbReference type="SMART" id="SM00034"/>
    </source>
</evidence>
<dbReference type="Pfam" id="PF05473">
    <property type="entry name" value="UL45"/>
    <property type="match status" value="1"/>
</dbReference>
<evidence type="ECO:0000256" key="1">
    <source>
        <dbReference type="SAM" id="SignalP"/>
    </source>
</evidence>
<reference evidence="3" key="1">
    <citation type="submission" date="2013-04" db="EMBL/GenBank/DDBJ databases">
        <authorList>
            <person name="Qu J."/>
            <person name="Murali S.C."/>
            <person name="Bandaranaike D."/>
            <person name="Bellair M."/>
            <person name="Blankenburg K."/>
            <person name="Chao H."/>
            <person name="Dinh H."/>
            <person name="Doddapaneni H."/>
            <person name="Downs B."/>
            <person name="Dugan-Rocha S."/>
            <person name="Elkadiri S."/>
            <person name="Gnanaolivu R.D."/>
            <person name="Hernandez B."/>
            <person name="Javaid M."/>
            <person name="Jayaseelan J.C."/>
            <person name="Lee S."/>
            <person name="Li M."/>
            <person name="Ming W."/>
            <person name="Munidasa M."/>
            <person name="Muniz J."/>
            <person name="Nguyen L."/>
            <person name="Ongeri F."/>
            <person name="Osuji N."/>
            <person name="Pu L.-L."/>
            <person name="Puazo M."/>
            <person name="Qu C."/>
            <person name="Quiroz J."/>
            <person name="Raj R."/>
            <person name="Weissenberger G."/>
            <person name="Xin Y."/>
            <person name="Zou X."/>
            <person name="Han Y."/>
            <person name="Richards S."/>
            <person name="Worley K."/>
            <person name="Muzny D."/>
            <person name="Gibbs R."/>
        </authorList>
    </citation>
    <scope>NUCLEOTIDE SEQUENCE</scope>
    <source>
        <strain evidence="3">Sampled in the wild</strain>
    </source>
</reference>
<dbReference type="InterPro" id="IPR016187">
    <property type="entry name" value="CTDL_fold"/>
</dbReference>
<dbReference type="InterPro" id="IPR001304">
    <property type="entry name" value="C-type_lectin-like"/>
</dbReference>
<dbReference type="SMART" id="SM00034">
    <property type="entry name" value="CLECT"/>
    <property type="match status" value="1"/>
</dbReference>